<organism evidence="1 2">
    <name type="scientific">Bosea rubneri</name>
    <dbReference type="NCBI Taxonomy" id="3075434"/>
    <lineage>
        <taxon>Bacteria</taxon>
        <taxon>Pseudomonadati</taxon>
        <taxon>Pseudomonadota</taxon>
        <taxon>Alphaproteobacteria</taxon>
        <taxon>Hyphomicrobiales</taxon>
        <taxon>Boseaceae</taxon>
        <taxon>Bosea</taxon>
    </lineage>
</organism>
<dbReference type="Proteomes" id="UP001254257">
    <property type="component" value="Unassembled WGS sequence"/>
</dbReference>
<dbReference type="RefSeq" id="WP_316021021.1">
    <property type="nucleotide sequence ID" value="NZ_JAWDID010000064.1"/>
</dbReference>
<protein>
    <submittedName>
        <fullName evidence="1">Uncharacterized protein</fullName>
    </submittedName>
</protein>
<reference evidence="1 2" key="1">
    <citation type="submission" date="2023-09" db="EMBL/GenBank/DDBJ databases">
        <title>Whole genome shotgun sequencing (WGS) of Bosea sp. ZW T0_25, isolated from stored onions (Allium cepa).</title>
        <authorList>
            <person name="Stoll D.A."/>
            <person name="Huch M."/>
        </authorList>
    </citation>
    <scope>NUCLEOTIDE SEQUENCE [LARGE SCALE GENOMIC DNA]</scope>
    <source>
        <strain evidence="1 2">ZW T0_25</strain>
    </source>
</reference>
<comment type="caution">
    <text evidence="1">The sequence shown here is derived from an EMBL/GenBank/DDBJ whole genome shotgun (WGS) entry which is preliminary data.</text>
</comment>
<sequence length="55" mass="5462">MADLDALDTSCDMSAAPVDADLETVAGSGLAQKTRRVARATGGALATAAGVLTRQ</sequence>
<evidence type="ECO:0000313" key="2">
    <source>
        <dbReference type="Proteomes" id="UP001254257"/>
    </source>
</evidence>
<keyword evidence="2" id="KW-1185">Reference proteome</keyword>
<accession>A0ABU3SET1</accession>
<evidence type="ECO:0000313" key="1">
    <source>
        <dbReference type="EMBL" id="MDU0343289.1"/>
    </source>
</evidence>
<proteinExistence type="predicted"/>
<name>A0ABU3SET1_9HYPH</name>
<dbReference type="EMBL" id="JAWDID010000064">
    <property type="protein sequence ID" value="MDU0343289.1"/>
    <property type="molecule type" value="Genomic_DNA"/>
</dbReference>
<gene>
    <name evidence="1" type="ORF">RKE40_25660</name>
</gene>